<reference evidence="1 2" key="1">
    <citation type="journal article" date="2019" name="Sci. Rep.">
        <title>Orb-weaving spider Araneus ventricosus genome elucidates the spidroin gene catalogue.</title>
        <authorList>
            <person name="Kono N."/>
            <person name="Nakamura H."/>
            <person name="Ohtoshi R."/>
            <person name="Moran D.A.P."/>
            <person name="Shinohara A."/>
            <person name="Yoshida Y."/>
            <person name="Fujiwara M."/>
            <person name="Mori M."/>
            <person name="Tomita M."/>
            <person name="Arakawa K."/>
        </authorList>
    </citation>
    <scope>NUCLEOTIDE SEQUENCE [LARGE SCALE GENOMIC DNA]</scope>
</reference>
<keyword evidence="2" id="KW-1185">Reference proteome</keyword>
<organism evidence="1 2">
    <name type="scientific">Araneus ventricosus</name>
    <name type="common">Orbweaver spider</name>
    <name type="synonym">Epeira ventricosa</name>
    <dbReference type="NCBI Taxonomy" id="182803"/>
    <lineage>
        <taxon>Eukaryota</taxon>
        <taxon>Metazoa</taxon>
        <taxon>Ecdysozoa</taxon>
        <taxon>Arthropoda</taxon>
        <taxon>Chelicerata</taxon>
        <taxon>Arachnida</taxon>
        <taxon>Araneae</taxon>
        <taxon>Araneomorphae</taxon>
        <taxon>Entelegynae</taxon>
        <taxon>Araneoidea</taxon>
        <taxon>Araneidae</taxon>
        <taxon>Araneus</taxon>
    </lineage>
</organism>
<comment type="caution">
    <text evidence="1">The sequence shown here is derived from an EMBL/GenBank/DDBJ whole genome shotgun (WGS) entry which is preliminary data.</text>
</comment>
<evidence type="ECO:0000313" key="2">
    <source>
        <dbReference type="Proteomes" id="UP000499080"/>
    </source>
</evidence>
<dbReference type="EMBL" id="BGPR01001535">
    <property type="protein sequence ID" value="GBM56236.1"/>
    <property type="molecule type" value="Genomic_DNA"/>
</dbReference>
<proteinExistence type="predicted"/>
<dbReference type="PANTHER" id="PTHR46601">
    <property type="entry name" value="ULP_PROTEASE DOMAIN-CONTAINING PROTEIN"/>
    <property type="match status" value="1"/>
</dbReference>
<protein>
    <submittedName>
        <fullName evidence="1">Uncharacterized protein</fullName>
    </submittedName>
</protein>
<name>A0A4Y2GTY9_ARAVE</name>
<dbReference type="PANTHER" id="PTHR46601:SF1">
    <property type="entry name" value="ADF-H DOMAIN-CONTAINING PROTEIN"/>
    <property type="match status" value="1"/>
</dbReference>
<dbReference type="OrthoDB" id="6343597at2759"/>
<accession>A0A4Y2GTY9</accession>
<dbReference type="AlphaFoldDB" id="A0A4Y2GTY9"/>
<dbReference type="Proteomes" id="UP000499080">
    <property type="component" value="Unassembled WGS sequence"/>
</dbReference>
<evidence type="ECO:0000313" key="1">
    <source>
        <dbReference type="EMBL" id="GBM56236.1"/>
    </source>
</evidence>
<gene>
    <name evidence="1" type="ORF">AVEN_109922_1</name>
</gene>
<sequence>MFGECSQCPKENFRNEIEKFEAFQNADEIIYKRWISTDRSTLITQVESTEEFLDSFVGCMPNLTKHHFIAKSQSKYLKDMKLNIPQEECIVLLDFSENYSFIVQDAIQGFHWENSQATIHPLVVYGKNSENQLLTVSMCIISDHTIHDTATVFSFQTAVIPSIKEKFPLVKKLIYFSDGSSAQYKNRKNFVNICHHESDFELKSEWHFFATSHGKSSCDGIGGTVKRLAARTSLHRPYNNQILTAKDLFSFCTATITNIKFFFVPSVNVIEVENKLQQRFNEVPTAILGTRNYHCYIPISNCTSKILVSYLSQSSVKETKVLKKESLVVSPNQISISSFVCCVYDNYWWLGNVTDISPDKNDFLIKFMSPHGPSLQFTWPIKDDICWVPLKNILIKIPVPSTSSTGRSYRIEQQTLNQIEKKFGDIMKKKKKN</sequence>